<gene>
    <name evidence="1" type="ORF">E3P90_02984</name>
</gene>
<protein>
    <submittedName>
        <fullName evidence="1">Uncharacterized protein</fullName>
    </submittedName>
</protein>
<dbReference type="AlphaFoldDB" id="A0A4T0FRX6"/>
<evidence type="ECO:0000313" key="1">
    <source>
        <dbReference type="EMBL" id="TIB10032.1"/>
    </source>
</evidence>
<comment type="caution">
    <text evidence="1">The sequence shown here is derived from an EMBL/GenBank/DDBJ whole genome shotgun (WGS) entry which is preliminary data.</text>
</comment>
<name>A0A4T0FRX6_WALIC</name>
<dbReference type="Proteomes" id="UP000306954">
    <property type="component" value="Unassembled WGS sequence"/>
</dbReference>
<proteinExistence type="predicted"/>
<dbReference type="EMBL" id="SPOF01000034">
    <property type="protein sequence ID" value="TIB10032.1"/>
    <property type="molecule type" value="Genomic_DNA"/>
</dbReference>
<organism evidence="1 2">
    <name type="scientific">Wallemia ichthyophaga</name>
    <dbReference type="NCBI Taxonomy" id="245174"/>
    <lineage>
        <taxon>Eukaryota</taxon>
        <taxon>Fungi</taxon>
        <taxon>Dikarya</taxon>
        <taxon>Basidiomycota</taxon>
        <taxon>Wallemiomycotina</taxon>
        <taxon>Wallemiomycetes</taxon>
        <taxon>Wallemiales</taxon>
        <taxon>Wallemiaceae</taxon>
        <taxon>Wallemia</taxon>
    </lineage>
</organism>
<sequence length="134" mass="15243">MREKRQQKSNTQTTEEICRDVVRHLSTAQIPIKPLPSVEEVLRESHLAFVRGEGVSNVIERLKGARLNAARLPGAWVELLADIAHRSFVSVLAGVTLQIYGTFTLLSGYNNHKQMRLEALERHQMSLKEEEKQI</sequence>
<evidence type="ECO:0000313" key="2">
    <source>
        <dbReference type="Proteomes" id="UP000306954"/>
    </source>
</evidence>
<reference evidence="1 2" key="1">
    <citation type="submission" date="2019-03" db="EMBL/GenBank/DDBJ databases">
        <title>Sequencing 23 genomes of Wallemia ichthyophaga.</title>
        <authorList>
            <person name="Gostincar C."/>
        </authorList>
    </citation>
    <scope>NUCLEOTIDE SEQUENCE [LARGE SCALE GENOMIC DNA]</scope>
    <source>
        <strain evidence="1 2">EXF-8621</strain>
    </source>
</reference>
<accession>A0A4T0FRX6</accession>